<gene>
    <name evidence="2" type="ORF">EVAR_29984_1</name>
</gene>
<name>A0A4C1VHF9_EUMVA</name>
<organism evidence="2 3">
    <name type="scientific">Eumeta variegata</name>
    <name type="common">Bagworm moth</name>
    <name type="synonym">Eumeta japonica</name>
    <dbReference type="NCBI Taxonomy" id="151549"/>
    <lineage>
        <taxon>Eukaryota</taxon>
        <taxon>Metazoa</taxon>
        <taxon>Ecdysozoa</taxon>
        <taxon>Arthropoda</taxon>
        <taxon>Hexapoda</taxon>
        <taxon>Insecta</taxon>
        <taxon>Pterygota</taxon>
        <taxon>Neoptera</taxon>
        <taxon>Endopterygota</taxon>
        <taxon>Lepidoptera</taxon>
        <taxon>Glossata</taxon>
        <taxon>Ditrysia</taxon>
        <taxon>Tineoidea</taxon>
        <taxon>Psychidae</taxon>
        <taxon>Oiketicinae</taxon>
        <taxon>Eumeta</taxon>
    </lineage>
</organism>
<accession>A0A4C1VHF9</accession>
<reference evidence="2 3" key="1">
    <citation type="journal article" date="2019" name="Commun. Biol.">
        <title>The bagworm genome reveals a unique fibroin gene that provides high tensile strength.</title>
        <authorList>
            <person name="Kono N."/>
            <person name="Nakamura H."/>
            <person name="Ohtoshi R."/>
            <person name="Tomita M."/>
            <person name="Numata K."/>
            <person name="Arakawa K."/>
        </authorList>
    </citation>
    <scope>NUCLEOTIDE SEQUENCE [LARGE SCALE GENOMIC DNA]</scope>
</reference>
<feature type="region of interest" description="Disordered" evidence="1">
    <location>
        <begin position="1"/>
        <end position="53"/>
    </location>
</feature>
<sequence>MPGSFKNFRGSSSTEALLHSESGSDSECSGEGDAEYHVTSAQTKVQRDFPYDENLPSDVATSIRLMETVIDAEQAKLLSDNVNFKWR</sequence>
<keyword evidence="3" id="KW-1185">Reference proteome</keyword>
<proteinExistence type="predicted"/>
<protein>
    <submittedName>
        <fullName evidence="2">Uncharacterized protein</fullName>
    </submittedName>
</protein>
<evidence type="ECO:0000313" key="2">
    <source>
        <dbReference type="EMBL" id="GBP37782.1"/>
    </source>
</evidence>
<evidence type="ECO:0000313" key="3">
    <source>
        <dbReference type="Proteomes" id="UP000299102"/>
    </source>
</evidence>
<evidence type="ECO:0000256" key="1">
    <source>
        <dbReference type="SAM" id="MobiDB-lite"/>
    </source>
</evidence>
<dbReference type="AlphaFoldDB" id="A0A4C1VHF9"/>
<comment type="caution">
    <text evidence="2">The sequence shown here is derived from an EMBL/GenBank/DDBJ whole genome shotgun (WGS) entry which is preliminary data.</text>
</comment>
<dbReference type="EMBL" id="BGZK01000338">
    <property type="protein sequence ID" value="GBP37782.1"/>
    <property type="molecule type" value="Genomic_DNA"/>
</dbReference>
<dbReference type="Proteomes" id="UP000299102">
    <property type="component" value="Unassembled WGS sequence"/>
</dbReference>